<organism evidence="3 4">
    <name type="scientific">Euplotes crassus</name>
    <dbReference type="NCBI Taxonomy" id="5936"/>
    <lineage>
        <taxon>Eukaryota</taxon>
        <taxon>Sar</taxon>
        <taxon>Alveolata</taxon>
        <taxon>Ciliophora</taxon>
        <taxon>Intramacronucleata</taxon>
        <taxon>Spirotrichea</taxon>
        <taxon>Hypotrichia</taxon>
        <taxon>Euplotida</taxon>
        <taxon>Euplotidae</taxon>
        <taxon>Moneuplotes</taxon>
    </lineage>
</organism>
<feature type="region of interest" description="Disordered" evidence="2">
    <location>
        <begin position="710"/>
        <end position="787"/>
    </location>
</feature>
<evidence type="ECO:0000256" key="1">
    <source>
        <dbReference type="SAM" id="Coils"/>
    </source>
</evidence>
<evidence type="ECO:0000313" key="3">
    <source>
        <dbReference type="EMBL" id="CAI2378710.1"/>
    </source>
</evidence>
<feature type="compositionally biased region" description="Low complexity" evidence="2">
    <location>
        <begin position="572"/>
        <end position="587"/>
    </location>
</feature>
<feature type="compositionally biased region" description="Basic residues" evidence="2">
    <location>
        <begin position="717"/>
        <end position="726"/>
    </location>
</feature>
<feature type="compositionally biased region" description="Polar residues" evidence="2">
    <location>
        <begin position="860"/>
        <end position="874"/>
    </location>
</feature>
<feature type="coiled-coil region" evidence="1">
    <location>
        <begin position="306"/>
        <end position="334"/>
    </location>
</feature>
<dbReference type="EMBL" id="CAMPGE010020469">
    <property type="protein sequence ID" value="CAI2378710.1"/>
    <property type="molecule type" value="Genomic_DNA"/>
</dbReference>
<gene>
    <name evidence="3" type="ORF">ECRASSUSDP1_LOCUS20109</name>
</gene>
<keyword evidence="4" id="KW-1185">Reference proteome</keyword>
<feature type="compositionally biased region" description="Polar residues" evidence="2">
    <location>
        <begin position="547"/>
        <end position="560"/>
    </location>
</feature>
<feature type="region of interest" description="Disordered" evidence="2">
    <location>
        <begin position="204"/>
        <end position="223"/>
    </location>
</feature>
<accession>A0AAD2D3D7</accession>
<sequence>MDGKPPGKLQSADLLPGNSGNSNSDTNPDILFQKHYSKELKVNEDEIPFVLAEFTENSLRFIKKEQYEKALILLQKAHGIINVISIEGCTRDKYFGYVIFVNMAVCFQKLGSLEECSIALENSLSYLDKYTSLTNQTIAKRMKLMQQEARIRIQLCALFSQLHHHTDALEQAKMSTRLIHGLVKDLLALCDYYTKKKFIQDKTTTYSDSPLPQSHPKQNRSYLDHTSHNLFSTSEDKEQHRGSRRPSVSPYRQAVVHNYVEEDLSLIERTAQRVKPIIEALKKCLVTEKEISGKGKNEVLVSIEDVEDVEEDIVIEEKRENKQEKEKKEKKMIEPDMRIVLGYLNQLEMVSNLNIGNIMQIQPVKIEDLLSIPRNETEFNRTSFIEKISLLCVTYFCISTEIRFILQLREDEEYDEKEKSEESEYWHSKSLEIACTFLPSDCPLLNHILLSYQKHHSPCQQTIPEDNENELSLHIVKPLKGIEISKFKPIIRKLKSEHIQLTPPSFSPADTITNQLVLSYQAYNTYGLNNPSQENPNYSSTKEKSRNTGTTRYRSTSNNKPTDEESFRSAHSKSLINSNNSFSKKNSLGNPSDRKIIDKLLAYIMKDKNLTDKDKLLEALTSDDFDLENSFKNYSKNIREKDKDSLLMDSMLNNQHSTSYKEIQPEDFMAAGFQNKNSSKVNMTENIIASKHLFQNKKKAKEKKLLNKLIDRSSSSQKKKRPKSSKGIRVCPNKINSITNTEQSKPRRRTGNNVSSHFGFNKAKPRQNYKKKGNLVGLKPQSSKDSRNIKSIHNMKSPKDAQIDFKALFQKNLYEICNKFDAKKLFAKKSQVVIPNTKSSKVTKSRNTRKQLAGVKSLGSDLNNYSQFRSQNLKENCEKRSRKSRPKKPKHTKNPELNFKYPHSLLENLPNPHPHLQPASLHYSKPLHNISITTKAGQKLSHSKTFMADFPKKGQPKKLVHQNYKEMRKMLGKE</sequence>
<evidence type="ECO:0000256" key="2">
    <source>
        <dbReference type="SAM" id="MobiDB-lite"/>
    </source>
</evidence>
<feature type="compositionally biased region" description="Basic residues" evidence="2">
    <location>
        <begin position="763"/>
        <end position="773"/>
    </location>
</feature>
<comment type="caution">
    <text evidence="3">The sequence shown here is derived from an EMBL/GenBank/DDBJ whole genome shotgun (WGS) entry which is preliminary data.</text>
</comment>
<feature type="compositionally biased region" description="Basic residues" evidence="2">
    <location>
        <begin position="880"/>
        <end position="892"/>
    </location>
</feature>
<feature type="region of interest" description="Disordered" evidence="2">
    <location>
        <begin position="528"/>
        <end position="589"/>
    </location>
</feature>
<evidence type="ECO:0000313" key="4">
    <source>
        <dbReference type="Proteomes" id="UP001295684"/>
    </source>
</evidence>
<feature type="region of interest" description="Disordered" evidence="2">
    <location>
        <begin position="1"/>
        <end position="26"/>
    </location>
</feature>
<feature type="region of interest" description="Disordered" evidence="2">
    <location>
        <begin position="834"/>
        <end position="898"/>
    </location>
</feature>
<feature type="compositionally biased region" description="Polar residues" evidence="2">
    <location>
        <begin position="204"/>
        <end position="221"/>
    </location>
</feature>
<protein>
    <submittedName>
        <fullName evidence="3">Uncharacterized protein</fullName>
    </submittedName>
</protein>
<dbReference type="AlphaFoldDB" id="A0AAD2D3D7"/>
<proteinExistence type="predicted"/>
<feature type="compositionally biased region" description="Polar residues" evidence="2">
    <location>
        <begin position="528"/>
        <end position="540"/>
    </location>
</feature>
<reference evidence="3" key="1">
    <citation type="submission" date="2023-07" db="EMBL/GenBank/DDBJ databases">
        <authorList>
            <consortium name="AG Swart"/>
            <person name="Singh M."/>
            <person name="Singh A."/>
            <person name="Seah K."/>
            <person name="Emmerich C."/>
        </authorList>
    </citation>
    <scope>NUCLEOTIDE SEQUENCE</scope>
    <source>
        <strain evidence="3">DP1</strain>
    </source>
</reference>
<feature type="compositionally biased region" description="Polar residues" evidence="2">
    <location>
        <begin position="734"/>
        <end position="743"/>
    </location>
</feature>
<keyword evidence="1" id="KW-0175">Coiled coil</keyword>
<name>A0AAD2D3D7_EUPCR</name>
<dbReference type="Proteomes" id="UP001295684">
    <property type="component" value="Unassembled WGS sequence"/>
</dbReference>